<evidence type="ECO:0000313" key="5">
    <source>
        <dbReference type="Proteomes" id="UP000561077"/>
    </source>
</evidence>
<comment type="caution">
    <text evidence="2">The sequence shown here is derived from an EMBL/GenBank/DDBJ whole genome shotgun (WGS) entry which is preliminary data.</text>
</comment>
<keyword evidence="4" id="KW-1185">Reference proteome</keyword>
<proteinExistence type="predicted"/>
<dbReference type="Pfam" id="PF04860">
    <property type="entry name" value="Phage_portal"/>
    <property type="match status" value="1"/>
</dbReference>
<gene>
    <name evidence="3" type="ORF">HLH25_03640</name>
    <name evidence="2" type="ORF">HLH26_05700</name>
</gene>
<dbReference type="NCBIfam" id="TIGR01537">
    <property type="entry name" value="portal_HK97"/>
    <property type="match status" value="1"/>
</dbReference>
<dbReference type="EMBL" id="JABEQO010000005">
    <property type="protein sequence ID" value="MBB2164038.1"/>
    <property type="molecule type" value="Genomic_DNA"/>
</dbReference>
<feature type="compositionally biased region" description="Acidic residues" evidence="1">
    <location>
        <begin position="409"/>
        <end position="418"/>
    </location>
</feature>
<accession>A0A7W4NUA9</accession>
<dbReference type="RefSeq" id="WP_182972777.1">
    <property type="nucleotide sequence ID" value="NZ_JABEQN010000003.1"/>
</dbReference>
<dbReference type="Proteomes" id="UP000561077">
    <property type="component" value="Unassembled WGS sequence"/>
</dbReference>
<dbReference type="InterPro" id="IPR006944">
    <property type="entry name" value="Phage/GTA_portal"/>
</dbReference>
<dbReference type="Proteomes" id="UP000540490">
    <property type="component" value="Unassembled WGS sequence"/>
</dbReference>
<dbReference type="EMBL" id="JABEQN010000003">
    <property type="protein sequence ID" value="MBB2192742.1"/>
    <property type="molecule type" value="Genomic_DNA"/>
</dbReference>
<dbReference type="InterPro" id="IPR006427">
    <property type="entry name" value="Portal_HK97"/>
</dbReference>
<reference evidence="4 5" key="1">
    <citation type="submission" date="2020-04" db="EMBL/GenBank/DDBJ databases">
        <title>Description of novel Gluconacetobacter.</title>
        <authorList>
            <person name="Sombolestani A."/>
        </authorList>
    </citation>
    <scope>NUCLEOTIDE SEQUENCE [LARGE SCALE GENOMIC DNA]</scope>
    <source>
        <strain evidence="3 4">LMG 1728</strain>
        <strain evidence="2 5">LMG 1731</strain>
    </source>
</reference>
<sequence>MFFGINPGLLSGGTTFSGVVVTPSTAMKSSTVYTCVTTIASSIAKMPLKVQALHETGGWIDAPYHPLSDLFSRPNSRDKSWFQFLNNNLIQYLLFGNAYLAIIRGRDGRPSELIGLDSGQVSVSEAQNGDRVYHATSKQFVGKKTSKANEDINGPSRTIFQDDMIHLVGSNLNNNIVGQSPITLAAEVIGIDLAIQETRAGAFRNGVSLQYIIKTSGRYKPEKLQELRENLMKGIAGTANTGVGPALPPDVDLIPMNLSPRDLMLPEMGEESKRNVAMLWNFPPHKLGLDDKDAAASIEQKERTYISETLEPITKQFEQIVNDLLLVGDDKKHYRIKFDDTQLVMPVYKDRVDAGVKAVVSGLLSPNEWRADEGRPGYEGGDTIMRPLNTGAVGEKDGSETTQAGEMPTDNEVESEES</sequence>
<evidence type="ECO:0000313" key="2">
    <source>
        <dbReference type="EMBL" id="MBB2164038.1"/>
    </source>
</evidence>
<name>A0A7W4NUA9_9PROT</name>
<dbReference type="AlphaFoldDB" id="A0A7W4NUA9"/>
<evidence type="ECO:0000313" key="4">
    <source>
        <dbReference type="Proteomes" id="UP000540490"/>
    </source>
</evidence>
<evidence type="ECO:0000256" key="1">
    <source>
        <dbReference type="SAM" id="MobiDB-lite"/>
    </source>
</evidence>
<feature type="region of interest" description="Disordered" evidence="1">
    <location>
        <begin position="371"/>
        <end position="418"/>
    </location>
</feature>
<organism evidence="2 5">
    <name type="scientific">Gluconacetobacter dulcium</name>
    <dbReference type="NCBI Taxonomy" id="2729096"/>
    <lineage>
        <taxon>Bacteria</taxon>
        <taxon>Pseudomonadati</taxon>
        <taxon>Pseudomonadota</taxon>
        <taxon>Alphaproteobacteria</taxon>
        <taxon>Acetobacterales</taxon>
        <taxon>Acetobacteraceae</taxon>
        <taxon>Gluconacetobacter</taxon>
    </lineage>
</organism>
<evidence type="ECO:0000313" key="3">
    <source>
        <dbReference type="EMBL" id="MBB2192742.1"/>
    </source>
</evidence>
<protein>
    <submittedName>
        <fullName evidence="2">Phage portal protein</fullName>
    </submittedName>
</protein>